<feature type="transmembrane region" description="Helical" evidence="5">
    <location>
        <begin position="311"/>
        <end position="333"/>
    </location>
</feature>
<evidence type="ECO:0000256" key="3">
    <source>
        <dbReference type="ARBA" id="ARBA00023264"/>
    </source>
</evidence>
<dbReference type="Pfam" id="PF16076">
    <property type="entry name" value="Acyltransf_C"/>
    <property type="match status" value="1"/>
</dbReference>
<keyword evidence="8" id="KW-1185">Reference proteome</keyword>
<dbReference type="GeneTree" id="ENSGT00950000182836"/>
<dbReference type="EMBL" id="EAAA01001004">
    <property type="status" value="NOT_ANNOTATED_CDS"/>
    <property type="molecule type" value="Genomic_DNA"/>
</dbReference>
<dbReference type="PANTHER" id="PTHR10983">
    <property type="entry name" value="1-ACYLGLYCEROL-3-PHOSPHATE ACYLTRANSFERASE-RELATED"/>
    <property type="match status" value="1"/>
</dbReference>
<dbReference type="CDD" id="cd07990">
    <property type="entry name" value="LPLAT_LCLAT1-like"/>
    <property type="match status" value="1"/>
</dbReference>
<protein>
    <recommendedName>
        <fullName evidence="6">Phospholipid/glycerol acyltransferase domain-containing protein</fullName>
    </recommendedName>
</protein>
<dbReference type="GO" id="GO:0003841">
    <property type="term" value="F:1-acylglycerol-3-phosphate O-acyltransferase activity"/>
    <property type="evidence" value="ECO:0000318"/>
    <property type="project" value="GO_Central"/>
</dbReference>
<dbReference type="InterPro" id="IPR032098">
    <property type="entry name" value="Acyltransf_C"/>
</dbReference>
<evidence type="ECO:0000256" key="1">
    <source>
        <dbReference type="ARBA" id="ARBA00008655"/>
    </source>
</evidence>
<reference evidence="7" key="3">
    <citation type="submission" date="2025-08" db="UniProtKB">
        <authorList>
            <consortium name="Ensembl"/>
        </authorList>
    </citation>
    <scope>IDENTIFICATION</scope>
</reference>
<keyword evidence="2" id="KW-0808">Transferase</keyword>
<name>F7A7R4_CIOIN</name>
<keyword evidence="5" id="KW-1133">Transmembrane helix</keyword>
<feature type="transmembrane region" description="Helical" evidence="5">
    <location>
        <begin position="12"/>
        <end position="39"/>
    </location>
</feature>
<dbReference type="SMART" id="SM00563">
    <property type="entry name" value="PlsC"/>
    <property type="match status" value="1"/>
</dbReference>
<dbReference type="GO" id="GO:0012505">
    <property type="term" value="C:endomembrane system"/>
    <property type="evidence" value="ECO:0000318"/>
    <property type="project" value="GO_Central"/>
</dbReference>
<keyword evidence="5" id="KW-0812">Transmembrane</keyword>
<evidence type="ECO:0000313" key="8">
    <source>
        <dbReference type="Proteomes" id="UP000008144"/>
    </source>
</evidence>
<keyword evidence="5" id="KW-0472">Membrane</keyword>
<dbReference type="Ensembl" id="ENSCINT00000026003.2">
    <property type="protein sequence ID" value="ENSCINP00000025757.2"/>
    <property type="gene ID" value="ENSCING00000014180.2"/>
</dbReference>
<evidence type="ECO:0000259" key="6">
    <source>
        <dbReference type="SMART" id="SM00563"/>
    </source>
</evidence>
<dbReference type="STRING" id="7719.ENSCINP00000025757"/>
<keyword evidence="3" id="KW-1208">Phospholipid metabolism</keyword>
<evidence type="ECO:0000256" key="4">
    <source>
        <dbReference type="ARBA" id="ARBA00023315"/>
    </source>
</evidence>
<dbReference type="InParanoid" id="F7A7R4"/>
<dbReference type="AlphaFoldDB" id="F7A7R4"/>
<reference evidence="7" key="2">
    <citation type="journal article" date="2008" name="Genome Biol.">
        <title>Improved genome assembly and evidence-based global gene model set for the chordate Ciona intestinalis: new insight into intron and operon populations.</title>
        <authorList>
            <person name="Satou Y."/>
            <person name="Mineta K."/>
            <person name="Ogasawara M."/>
            <person name="Sasakura Y."/>
            <person name="Shoguchi E."/>
            <person name="Ueno K."/>
            <person name="Yamada L."/>
            <person name="Matsumoto J."/>
            <person name="Wasserscheid J."/>
            <person name="Dewar K."/>
            <person name="Wiley G.B."/>
            <person name="Macmil S.L."/>
            <person name="Roe B.A."/>
            <person name="Zeller R.W."/>
            <person name="Hastings K.E."/>
            <person name="Lemaire P."/>
            <person name="Lindquist E."/>
            <person name="Endo T."/>
            <person name="Hotta K."/>
            <person name="Inaba K."/>
        </authorList>
    </citation>
    <scope>NUCLEOTIDE SEQUENCE [LARGE SCALE GENOMIC DNA]</scope>
    <source>
        <strain evidence="7">wild type</strain>
    </source>
</reference>
<evidence type="ECO:0000256" key="5">
    <source>
        <dbReference type="SAM" id="Phobius"/>
    </source>
</evidence>
<feature type="transmembrane region" description="Helical" evidence="5">
    <location>
        <begin position="122"/>
        <end position="141"/>
    </location>
</feature>
<organism evidence="7 8">
    <name type="scientific">Ciona intestinalis</name>
    <name type="common">Transparent sea squirt</name>
    <name type="synonym">Ascidia intestinalis</name>
    <dbReference type="NCBI Taxonomy" id="7719"/>
    <lineage>
        <taxon>Eukaryota</taxon>
        <taxon>Metazoa</taxon>
        <taxon>Chordata</taxon>
        <taxon>Tunicata</taxon>
        <taxon>Ascidiacea</taxon>
        <taxon>Phlebobranchia</taxon>
        <taxon>Cionidae</taxon>
        <taxon>Ciona</taxon>
    </lineage>
</organism>
<dbReference type="FunCoup" id="F7A7R4">
    <property type="interactions" value="131"/>
</dbReference>
<keyword evidence="3" id="KW-0443">Lipid metabolism</keyword>
<feature type="domain" description="Phospholipid/glycerol acyltransferase" evidence="6">
    <location>
        <begin position="87"/>
        <end position="209"/>
    </location>
</feature>
<evidence type="ECO:0000256" key="2">
    <source>
        <dbReference type="ARBA" id="ARBA00022679"/>
    </source>
</evidence>
<accession>A0A1W2WFA2</accession>
<dbReference type="OMA" id="YPLYAFY"/>
<proteinExistence type="inferred from homology"/>
<reference evidence="7" key="4">
    <citation type="submission" date="2025-09" db="UniProtKB">
        <authorList>
            <consortium name="Ensembl"/>
        </authorList>
    </citation>
    <scope>IDENTIFICATION</scope>
</reference>
<evidence type="ECO:0000313" key="7">
    <source>
        <dbReference type="Ensembl" id="ENSCINP00000025757.2"/>
    </source>
</evidence>
<dbReference type="Proteomes" id="UP000008144">
    <property type="component" value="Chromosome 12"/>
</dbReference>
<dbReference type="HOGENOM" id="CLU_041844_4_0_1"/>
<sequence>MGFKRSVCGKFLLAYVFITTGMAVNVLQLMTSPLGWLGLRHQKREIVAKLTYLHWILIPAIAQWWSDIEVSVTSHPDDAAKFGKENAIVLLNHKCQLDWVITWVVANCFGVMQQIKAVAKKSLMYIPIVGWAFWFNDFVLIRRNLEADRPIFKKSFELFSSITSKFWLLTFLEGTRFTTEKHRLGVKYALENGLEPLKHHLVPRTKGFALMTQGLRDTVPAVYDATLCFRDQQNPTLVDYVSGGSYHADIIIRRIPMECIPADELACSEFVHNVFKEKDDFVEFHQKNNAFPINTTILEGYVTKKLHKSRIAFYVGLAWSFLQIVPLLYFILLGLFTGTWLQIIFTVTIIATIFVTMNLILDSGTAKSSYGADSAKTK</sequence>
<dbReference type="SUPFAM" id="SSF69593">
    <property type="entry name" value="Glycerol-3-phosphate (1)-acyltransferase"/>
    <property type="match status" value="1"/>
</dbReference>
<feature type="transmembrane region" description="Helical" evidence="5">
    <location>
        <begin position="339"/>
        <end position="361"/>
    </location>
</feature>
<comment type="similarity">
    <text evidence="1">Belongs to the 1-acyl-sn-glycerol-3-phosphate acyltransferase family.</text>
</comment>
<accession>F7A7R4</accession>
<dbReference type="Pfam" id="PF01553">
    <property type="entry name" value="Acyltransferase"/>
    <property type="match status" value="1"/>
</dbReference>
<reference evidence="8" key="1">
    <citation type="journal article" date="2002" name="Science">
        <title>The draft genome of Ciona intestinalis: insights into chordate and vertebrate origins.</title>
        <authorList>
            <person name="Dehal P."/>
            <person name="Satou Y."/>
            <person name="Campbell R.K."/>
            <person name="Chapman J."/>
            <person name="Degnan B."/>
            <person name="De Tomaso A."/>
            <person name="Davidson B."/>
            <person name="Di Gregorio A."/>
            <person name="Gelpke M."/>
            <person name="Goodstein D.M."/>
            <person name="Harafuji N."/>
            <person name="Hastings K.E."/>
            <person name="Ho I."/>
            <person name="Hotta K."/>
            <person name="Huang W."/>
            <person name="Kawashima T."/>
            <person name="Lemaire P."/>
            <person name="Martinez D."/>
            <person name="Meinertzhagen I.A."/>
            <person name="Necula S."/>
            <person name="Nonaka M."/>
            <person name="Putnam N."/>
            <person name="Rash S."/>
            <person name="Saiga H."/>
            <person name="Satake M."/>
            <person name="Terry A."/>
            <person name="Yamada L."/>
            <person name="Wang H.G."/>
            <person name="Awazu S."/>
            <person name="Azumi K."/>
            <person name="Boore J."/>
            <person name="Branno M."/>
            <person name="Chin-Bow S."/>
            <person name="DeSantis R."/>
            <person name="Doyle S."/>
            <person name="Francino P."/>
            <person name="Keys D.N."/>
            <person name="Haga S."/>
            <person name="Hayashi H."/>
            <person name="Hino K."/>
            <person name="Imai K.S."/>
            <person name="Inaba K."/>
            <person name="Kano S."/>
            <person name="Kobayashi K."/>
            <person name="Kobayashi M."/>
            <person name="Lee B.I."/>
            <person name="Makabe K.W."/>
            <person name="Manohar C."/>
            <person name="Matassi G."/>
            <person name="Medina M."/>
            <person name="Mochizuki Y."/>
            <person name="Mount S."/>
            <person name="Morishita T."/>
            <person name="Miura S."/>
            <person name="Nakayama A."/>
            <person name="Nishizaka S."/>
            <person name="Nomoto H."/>
            <person name="Ohta F."/>
            <person name="Oishi K."/>
            <person name="Rigoutsos I."/>
            <person name="Sano M."/>
            <person name="Sasaki A."/>
            <person name="Sasakura Y."/>
            <person name="Shoguchi E."/>
            <person name="Shin-i T."/>
            <person name="Spagnuolo A."/>
            <person name="Stainier D."/>
            <person name="Suzuki M.M."/>
            <person name="Tassy O."/>
            <person name="Takatori N."/>
            <person name="Tokuoka M."/>
            <person name="Yagi K."/>
            <person name="Yoshizaki F."/>
            <person name="Wada S."/>
            <person name="Zhang C."/>
            <person name="Hyatt P.D."/>
            <person name="Larimer F."/>
            <person name="Detter C."/>
            <person name="Doggett N."/>
            <person name="Glavina T."/>
            <person name="Hawkins T."/>
            <person name="Richardson P."/>
            <person name="Lucas S."/>
            <person name="Kohara Y."/>
            <person name="Levine M."/>
            <person name="Satoh N."/>
            <person name="Rokhsar D.S."/>
        </authorList>
    </citation>
    <scope>NUCLEOTIDE SEQUENCE [LARGE SCALE GENOMIC DNA]</scope>
</reference>
<dbReference type="PANTHER" id="PTHR10983:SF24">
    <property type="entry name" value="1-ACYLGLYCEROL-3-PHOSPHATE O-ACYLTRANSFERASE 3, ISOFORM E-RELATED"/>
    <property type="match status" value="1"/>
</dbReference>
<dbReference type="InterPro" id="IPR002123">
    <property type="entry name" value="Plipid/glycerol_acylTrfase"/>
</dbReference>
<keyword evidence="4" id="KW-0012">Acyltransferase</keyword>